<organism evidence="3 4">
    <name type="scientific">Aminipila butyrica</name>
    <dbReference type="NCBI Taxonomy" id="433296"/>
    <lineage>
        <taxon>Bacteria</taxon>
        <taxon>Bacillati</taxon>
        <taxon>Bacillota</taxon>
        <taxon>Clostridia</taxon>
        <taxon>Peptostreptococcales</taxon>
        <taxon>Anaerovoracaceae</taxon>
        <taxon>Aminipila</taxon>
    </lineage>
</organism>
<dbReference type="Proteomes" id="UP000466848">
    <property type="component" value="Chromosome"/>
</dbReference>
<evidence type="ECO:0000313" key="4">
    <source>
        <dbReference type="Proteomes" id="UP000466848"/>
    </source>
</evidence>
<dbReference type="AlphaFoldDB" id="A0A858BRZ3"/>
<protein>
    <submittedName>
        <fullName evidence="3">S-layer homology domain-containing protein</fullName>
    </submittedName>
</protein>
<dbReference type="InterPro" id="IPR001119">
    <property type="entry name" value="SLH_dom"/>
</dbReference>
<evidence type="ECO:0000259" key="2">
    <source>
        <dbReference type="PROSITE" id="PS51272"/>
    </source>
</evidence>
<proteinExistence type="predicted"/>
<dbReference type="EMBL" id="CP048649">
    <property type="protein sequence ID" value="QIB68102.1"/>
    <property type="molecule type" value="Genomic_DNA"/>
</dbReference>
<reference evidence="3 4" key="1">
    <citation type="submission" date="2020-02" db="EMBL/GenBank/DDBJ databases">
        <authorList>
            <person name="Kim Y.B."/>
            <person name="Roh S.W."/>
        </authorList>
    </citation>
    <scope>NUCLEOTIDE SEQUENCE [LARGE SCALE GENOMIC DNA]</scope>
    <source>
        <strain evidence="3 4">DSM 103574</strain>
    </source>
</reference>
<feature type="domain" description="SLH" evidence="2">
    <location>
        <begin position="98"/>
        <end position="161"/>
    </location>
</feature>
<dbReference type="Pfam" id="PF00395">
    <property type="entry name" value="SLH"/>
    <property type="match status" value="1"/>
</dbReference>
<keyword evidence="4" id="KW-1185">Reference proteome</keyword>
<evidence type="ECO:0000256" key="1">
    <source>
        <dbReference type="ARBA" id="ARBA00022737"/>
    </source>
</evidence>
<name>A0A858BRZ3_9FIRM</name>
<evidence type="ECO:0000313" key="3">
    <source>
        <dbReference type="EMBL" id="QIB68102.1"/>
    </source>
</evidence>
<sequence length="632" mass="66895">MKQADQASGKPFEKTYMCKGIAVFLALCLLVGIVGTPLEARAAVDDSTSATMMLEAMGVISADSSGNYNLGTNVTRAEYAKMLVMASKYKDQVAASFYSSLFRDVNSSNWASPYVKLSASNNLLSGYSDGTFRPDSKVTLEQGVNSVLLLLGYTSTDFTGAFPYAQMNLYSSLGLSSGIVGGIGTLMTKGDAVQLIYNTLKTDLKDGSQTYAESLGYSVNDNGEVNYAGVVTDNMNGPYTVTASDWYSKLGINSGAVVYRNGSKISLSDVDLYDIIYYSKAKSTVWAYNDRVTGIYDKATPSQDAVTSITLSGKAYTLESTKAFSALSSSGSLKIGDAITLLLGKDGLVADAVSSTVLKQETIFYVTSADTTSVEGVTLTGTEVAYTVDKNGTIEPGDVVKVTFDSSGNLQISSVSGSLYGTVDSALMTIGSNKISSTATILDTYEGAYTATSVSRLDGLQLDSGDVLYYEAKSGYITSLVLENVTGDALQYGVITSAKSSSKDSTSVSGSYVYNIKGSSYSLNSSNTKFNVSAGPAMFYGTGGNVEKMKNLTRANAKVKSVDSSTVTFTDGTAYKIAADVAVYEYKTSSQTYSYEGSVSDALAAYKSGKTMTYCYDKEPSKGGQIRVILYQ</sequence>
<dbReference type="PROSITE" id="PS51272">
    <property type="entry name" value="SLH"/>
    <property type="match status" value="1"/>
</dbReference>
<keyword evidence="1" id="KW-0677">Repeat</keyword>
<dbReference type="RefSeq" id="WP_163065022.1">
    <property type="nucleotide sequence ID" value="NZ_CP048649.1"/>
</dbReference>
<dbReference type="KEGG" id="abut:Ami103574_01705"/>
<accession>A0A858BRZ3</accession>
<gene>
    <name evidence="3" type="ORF">Ami103574_01705</name>
</gene>